<accession>A0ABP5WFX4</accession>
<dbReference type="PANTHER" id="PTHR35936:SF19">
    <property type="entry name" value="AMINO-ACID-BINDING PROTEIN YXEM-RELATED"/>
    <property type="match status" value="1"/>
</dbReference>
<name>A0ABP5WFX4_9ACTN</name>
<dbReference type="SUPFAM" id="SSF53850">
    <property type="entry name" value="Periplasmic binding protein-like II"/>
    <property type="match status" value="1"/>
</dbReference>
<protein>
    <submittedName>
        <fullName evidence="3">ABC transporter substrate-binding protein</fullName>
    </submittedName>
</protein>
<keyword evidence="1" id="KW-0732">Signal</keyword>
<dbReference type="Proteomes" id="UP001501638">
    <property type="component" value="Unassembled WGS sequence"/>
</dbReference>
<keyword evidence="4" id="KW-1185">Reference proteome</keyword>
<evidence type="ECO:0000256" key="1">
    <source>
        <dbReference type="ARBA" id="ARBA00022729"/>
    </source>
</evidence>
<proteinExistence type="predicted"/>
<dbReference type="InterPro" id="IPR001638">
    <property type="entry name" value="Solute-binding_3/MltF_N"/>
</dbReference>
<evidence type="ECO:0000259" key="2">
    <source>
        <dbReference type="SMART" id="SM00062"/>
    </source>
</evidence>
<comment type="caution">
    <text evidence="3">The sequence shown here is derived from an EMBL/GenBank/DDBJ whole genome shotgun (WGS) entry which is preliminary data.</text>
</comment>
<dbReference type="Gene3D" id="3.40.190.10">
    <property type="entry name" value="Periplasmic binding protein-like II"/>
    <property type="match status" value="2"/>
</dbReference>
<dbReference type="CDD" id="cd13530">
    <property type="entry name" value="PBP2_peptides_like"/>
    <property type="match status" value="1"/>
</dbReference>
<sequence>MTAPLRLACIDSDAAPLFLPDDPEKGRRGYEPAVGELIAAELGRPLEWVFLPWAEMIPAVRRGDADGVLCGQGITESRLREVDFTRPYAVFHESVLVRRGDPARSAEDLRGRKVAAIAGSTNMALAETFDGAVTVPFGGDSDDVFGDMLKALRAGEVDAVVDDDVVFVPLGDHPDFELAFTVRTGNRWAVGVAKDRPEDLAALDGALGRIIADGRLARAWAEWLPALEYPFGDAPDGGDDGGTEGRA</sequence>
<dbReference type="RefSeq" id="WP_344320471.1">
    <property type="nucleotide sequence ID" value="NZ_BAAASZ010000006.1"/>
</dbReference>
<reference evidence="4" key="1">
    <citation type="journal article" date="2019" name="Int. J. Syst. Evol. Microbiol.">
        <title>The Global Catalogue of Microorganisms (GCM) 10K type strain sequencing project: providing services to taxonomists for standard genome sequencing and annotation.</title>
        <authorList>
            <consortium name="The Broad Institute Genomics Platform"/>
            <consortium name="The Broad Institute Genome Sequencing Center for Infectious Disease"/>
            <person name="Wu L."/>
            <person name="Ma J."/>
        </authorList>
    </citation>
    <scope>NUCLEOTIDE SEQUENCE [LARGE SCALE GENOMIC DNA]</scope>
    <source>
        <strain evidence="4">JCM 6305</strain>
    </source>
</reference>
<evidence type="ECO:0000313" key="3">
    <source>
        <dbReference type="EMBL" id="GAA2426459.1"/>
    </source>
</evidence>
<dbReference type="EMBL" id="BAAASZ010000006">
    <property type="protein sequence ID" value="GAA2426459.1"/>
    <property type="molecule type" value="Genomic_DNA"/>
</dbReference>
<gene>
    <name evidence="3" type="ORF">GCM10010405_06220</name>
</gene>
<dbReference type="SMART" id="SM00062">
    <property type="entry name" value="PBPb"/>
    <property type="match status" value="1"/>
</dbReference>
<organism evidence="3 4">
    <name type="scientific">Streptomyces macrosporus</name>
    <dbReference type="NCBI Taxonomy" id="44032"/>
    <lineage>
        <taxon>Bacteria</taxon>
        <taxon>Bacillati</taxon>
        <taxon>Actinomycetota</taxon>
        <taxon>Actinomycetes</taxon>
        <taxon>Kitasatosporales</taxon>
        <taxon>Streptomycetaceae</taxon>
        <taxon>Streptomyces</taxon>
    </lineage>
</organism>
<feature type="domain" description="Solute-binding protein family 3/N-terminal" evidence="2">
    <location>
        <begin position="4"/>
        <end position="227"/>
    </location>
</feature>
<dbReference type="PANTHER" id="PTHR35936">
    <property type="entry name" value="MEMBRANE-BOUND LYTIC MUREIN TRANSGLYCOSYLASE F"/>
    <property type="match status" value="1"/>
</dbReference>
<dbReference type="Pfam" id="PF00497">
    <property type="entry name" value="SBP_bac_3"/>
    <property type="match status" value="1"/>
</dbReference>
<evidence type="ECO:0000313" key="4">
    <source>
        <dbReference type="Proteomes" id="UP001501638"/>
    </source>
</evidence>